<dbReference type="PANTHER" id="PTHR33327:SF3">
    <property type="entry name" value="RNA-DIRECTED DNA POLYMERASE"/>
    <property type="match status" value="1"/>
</dbReference>
<organism evidence="2 3">
    <name type="scientific">Plakobranchus ocellatus</name>
    <dbReference type="NCBI Taxonomy" id="259542"/>
    <lineage>
        <taxon>Eukaryota</taxon>
        <taxon>Metazoa</taxon>
        <taxon>Spiralia</taxon>
        <taxon>Lophotrochozoa</taxon>
        <taxon>Mollusca</taxon>
        <taxon>Gastropoda</taxon>
        <taxon>Heterobranchia</taxon>
        <taxon>Euthyneura</taxon>
        <taxon>Panpulmonata</taxon>
        <taxon>Sacoglossa</taxon>
        <taxon>Placobranchoidea</taxon>
        <taxon>Plakobranchidae</taxon>
        <taxon>Plakobranchus</taxon>
    </lineage>
</organism>
<dbReference type="EMBL" id="BLXT01000383">
    <property type="protein sequence ID" value="GFN76421.1"/>
    <property type="molecule type" value="Genomic_DNA"/>
</dbReference>
<sequence>MSIETVALKLSTFWITCPSAWFAQTEAQFALRGITADETKNYHVVAALDIGVVLEQYAHGRWEPLAFFSRQLRKPEIK</sequence>
<name>A0AAV3Y1U4_9GAST</name>
<evidence type="ECO:0000313" key="3">
    <source>
        <dbReference type="Proteomes" id="UP000735302"/>
    </source>
</evidence>
<feature type="domain" description="DUF7041" evidence="1">
    <location>
        <begin position="11"/>
        <end position="51"/>
    </location>
</feature>
<dbReference type="PANTHER" id="PTHR33327">
    <property type="entry name" value="ENDONUCLEASE"/>
    <property type="match status" value="1"/>
</dbReference>
<dbReference type="Pfam" id="PF23055">
    <property type="entry name" value="DUF7041"/>
    <property type="match status" value="1"/>
</dbReference>
<evidence type="ECO:0000313" key="2">
    <source>
        <dbReference type="EMBL" id="GFN76421.1"/>
    </source>
</evidence>
<dbReference type="InterPro" id="IPR055469">
    <property type="entry name" value="DUF7041"/>
</dbReference>
<proteinExistence type="predicted"/>
<accession>A0AAV3Y1U4</accession>
<keyword evidence="3" id="KW-1185">Reference proteome</keyword>
<dbReference type="Proteomes" id="UP000735302">
    <property type="component" value="Unassembled WGS sequence"/>
</dbReference>
<gene>
    <name evidence="2" type="ORF">PoB_000292700</name>
</gene>
<dbReference type="AlphaFoldDB" id="A0AAV3Y1U4"/>
<evidence type="ECO:0000259" key="1">
    <source>
        <dbReference type="Pfam" id="PF23055"/>
    </source>
</evidence>
<reference evidence="2 3" key="1">
    <citation type="journal article" date="2021" name="Elife">
        <title>Chloroplast acquisition without the gene transfer in kleptoplastic sea slugs, Plakobranchus ocellatus.</title>
        <authorList>
            <person name="Maeda T."/>
            <person name="Takahashi S."/>
            <person name="Yoshida T."/>
            <person name="Shimamura S."/>
            <person name="Takaki Y."/>
            <person name="Nagai Y."/>
            <person name="Toyoda A."/>
            <person name="Suzuki Y."/>
            <person name="Arimoto A."/>
            <person name="Ishii H."/>
            <person name="Satoh N."/>
            <person name="Nishiyama T."/>
            <person name="Hasebe M."/>
            <person name="Maruyama T."/>
            <person name="Minagawa J."/>
            <person name="Obokata J."/>
            <person name="Shigenobu S."/>
        </authorList>
    </citation>
    <scope>NUCLEOTIDE SEQUENCE [LARGE SCALE GENOMIC DNA]</scope>
</reference>
<comment type="caution">
    <text evidence="2">The sequence shown here is derived from an EMBL/GenBank/DDBJ whole genome shotgun (WGS) entry which is preliminary data.</text>
</comment>
<protein>
    <submittedName>
        <fullName evidence="2">Retrovirus-related pol polyprotein</fullName>
    </submittedName>
</protein>